<dbReference type="EMBL" id="CAMXCT030005146">
    <property type="protein sequence ID" value="CAL4798869.1"/>
    <property type="molecule type" value="Genomic_DNA"/>
</dbReference>
<organism evidence="1">
    <name type="scientific">Cladocopium goreaui</name>
    <dbReference type="NCBI Taxonomy" id="2562237"/>
    <lineage>
        <taxon>Eukaryota</taxon>
        <taxon>Sar</taxon>
        <taxon>Alveolata</taxon>
        <taxon>Dinophyceae</taxon>
        <taxon>Suessiales</taxon>
        <taxon>Symbiodiniaceae</taxon>
        <taxon>Cladocopium</taxon>
    </lineage>
</organism>
<name>A0A9P1DJZ9_9DINO</name>
<evidence type="ECO:0000313" key="3">
    <source>
        <dbReference type="EMBL" id="CAL4798869.1"/>
    </source>
</evidence>
<dbReference type="Proteomes" id="UP001152797">
    <property type="component" value="Unassembled WGS sequence"/>
</dbReference>
<keyword evidence="3" id="KW-0418">Kinase</keyword>
<dbReference type="EMBL" id="CAMXCT010005146">
    <property type="protein sequence ID" value="CAI4011557.1"/>
    <property type="molecule type" value="Genomic_DNA"/>
</dbReference>
<evidence type="ECO:0000313" key="2">
    <source>
        <dbReference type="EMBL" id="CAL1164932.1"/>
    </source>
</evidence>
<comment type="caution">
    <text evidence="1">The sequence shown here is derived from an EMBL/GenBank/DDBJ whole genome shotgun (WGS) entry which is preliminary data.</text>
</comment>
<proteinExistence type="predicted"/>
<accession>A0A9P1DJZ9</accession>
<keyword evidence="4" id="KW-1185">Reference proteome</keyword>
<protein>
    <submittedName>
        <fullName evidence="3">Cyclin-dependent kinase-like 4</fullName>
    </submittedName>
</protein>
<evidence type="ECO:0000313" key="1">
    <source>
        <dbReference type="EMBL" id="CAI4011557.1"/>
    </source>
</evidence>
<dbReference type="OrthoDB" id="443719at2759"/>
<gene>
    <name evidence="1" type="ORF">C1SCF055_LOCUS36707</name>
</gene>
<reference evidence="1" key="1">
    <citation type="submission" date="2022-10" db="EMBL/GenBank/DDBJ databases">
        <authorList>
            <person name="Chen Y."/>
            <person name="Dougan E. K."/>
            <person name="Chan C."/>
            <person name="Rhodes N."/>
            <person name="Thang M."/>
        </authorList>
    </citation>
    <scope>NUCLEOTIDE SEQUENCE</scope>
</reference>
<dbReference type="AlphaFoldDB" id="A0A9P1DJZ9"/>
<evidence type="ECO:0000313" key="4">
    <source>
        <dbReference type="Proteomes" id="UP001152797"/>
    </source>
</evidence>
<sequence>MTKIIPWARAPVRKELPLKCTAAKAMHKTPPLAISSEVKEKDMSGYKAPWDEETCKTSMKVNGLYEASGLALWLRTSAFRVANTPDWETAPGDVGMETLGKFVDTFFSKDSVMKASVQRGAKRSRTGKDRMLWPIEMIVVTDTSSHVEKDGGFDASLNLVGCHFVLWAWYYALFQALQKADKEWIELLWECGSTVTIQVRLCTSEKDVPIARIQASEKLKAIGDSSLSDTFVTFCLLCQKLGVEQLSHGISLKLKFNGSAYNSSMHKACINVLSLMEPNGQGAFHEAMQRLELVWGRDVLSNAYSKLVRLTSIAKGAAQGDRTPLQIAAWLVDMLHLSLLCRQTTVTKATEVFLDKVFDLAKSLVKTLPEMESQSCLALIQDTIFNPMKCWEDFLKPTEEVPAKGAEDEDGEAAEHGDSAASETALATLKAKYNRATGCLLDLLVALMSGQYGDDLREISQCGEPVAKMLQPTARDAGEEASEGASIALVVQLCEVVKAFDSSSKSVSVKSTAPAPSLMSTLNQTQPVEELTAERERVWKLVQGERRKFATFSVPKSFKQESLLGSFRACGKAYGHSGTLNSSHRLICASADLLCETGDEPWMAQSKPDAVMWKGIADFCASTTGPTDFAMVFDGRMREEESLLSQSQSEEMCLLYSGGCVARAGRMRRIPLAARKLETAAVHFPTQRARVKTSKRENFTSCGEATTFQGSYSGVQFRSSYELPLMALDEKARVLGCAASPAPPDDWQDRFGNSVPLFWQESKPISFYNAILDEYKIATVFDVTAGTGAMMEASLTRGVIYHGLCLNKEHQQWLQAIADRAACGLITLEGSTLFSEALAADVKKFFPDILEGLAPKTDLEEAPLEPDSPGE</sequence>
<dbReference type="GO" id="GO:0016301">
    <property type="term" value="F:kinase activity"/>
    <property type="evidence" value="ECO:0007669"/>
    <property type="project" value="UniProtKB-KW"/>
</dbReference>
<keyword evidence="3" id="KW-0808">Transferase</keyword>
<dbReference type="EMBL" id="CAMXCT020005146">
    <property type="protein sequence ID" value="CAL1164932.1"/>
    <property type="molecule type" value="Genomic_DNA"/>
</dbReference>
<reference evidence="2" key="2">
    <citation type="submission" date="2024-04" db="EMBL/GenBank/DDBJ databases">
        <authorList>
            <person name="Chen Y."/>
            <person name="Shah S."/>
            <person name="Dougan E. K."/>
            <person name="Thang M."/>
            <person name="Chan C."/>
        </authorList>
    </citation>
    <scope>NUCLEOTIDE SEQUENCE [LARGE SCALE GENOMIC DNA]</scope>
</reference>